<protein>
    <submittedName>
        <fullName evidence="1">Uncharacterized protein</fullName>
    </submittedName>
</protein>
<proteinExistence type="predicted"/>
<sequence>MAQARVYTAVLLDRAPPELGLAARLASRLTQTFVYLRTARFQSARQATIIVSFRSGSTSLTTRARSVCV</sequence>
<gene>
    <name evidence="1" type="ORF">RRG08_011185</name>
</gene>
<reference evidence="1" key="1">
    <citation type="journal article" date="2023" name="G3 (Bethesda)">
        <title>A reference genome for the long-term kleptoplast-retaining sea slug Elysia crispata morphotype clarki.</title>
        <authorList>
            <person name="Eastman K.E."/>
            <person name="Pendleton A.L."/>
            <person name="Shaikh M.A."/>
            <person name="Suttiyut T."/>
            <person name="Ogas R."/>
            <person name="Tomko P."/>
            <person name="Gavelis G."/>
            <person name="Widhalm J.R."/>
            <person name="Wisecaver J.H."/>
        </authorList>
    </citation>
    <scope>NUCLEOTIDE SEQUENCE</scope>
    <source>
        <strain evidence="1">ECLA1</strain>
    </source>
</reference>
<evidence type="ECO:0000313" key="2">
    <source>
        <dbReference type="Proteomes" id="UP001283361"/>
    </source>
</evidence>
<dbReference type="Proteomes" id="UP001283361">
    <property type="component" value="Unassembled WGS sequence"/>
</dbReference>
<comment type="caution">
    <text evidence="1">The sequence shown here is derived from an EMBL/GenBank/DDBJ whole genome shotgun (WGS) entry which is preliminary data.</text>
</comment>
<organism evidence="1 2">
    <name type="scientific">Elysia crispata</name>
    <name type="common">lettuce slug</name>
    <dbReference type="NCBI Taxonomy" id="231223"/>
    <lineage>
        <taxon>Eukaryota</taxon>
        <taxon>Metazoa</taxon>
        <taxon>Spiralia</taxon>
        <taxon>Lophotrochozoa</taxon>
        <taxon>Mollusca</taxon>
        <taxon>Gastropoda</taxon>
        <taxon>Heterobranchia</taxon>
        <taxon>Euthyneura</taxon>
        <taxon>Panpulmonata</taxon>
        <taxon>Sacoglossa</taxon>
        <taxon>Placobranchoidea</taxon>
        <taxon>Plakobranchidae</taxon>
        <taxon>Elysia</taxon>
    </lineage>
</organism>
<evidence type="ECO:0000313" key="1">
    <source>
        <dbReference type="EMBL" id="KAK3741409.1"/>
    </source>
</evidence>
<keyword evidence="2" id="KW-1185">Reference proteome</keyword>
<accession>A0AAE0YDF3</accession>
<name>A0AAE0YDF3_9GAST</name>
<dbReference type="EMBL" id="JAWDGP010006428">
    <property type="protein sequence ID" value="KAK3741409.1"/>
    <property type="molecule type" value="Genomic_DNA"/>
</dbReference>
<dbReference type="AlphaFoldDB" id="A0AAE0YDF3"/>